<dbReference type="Gene3D" id="3.40.50.720">
    <property type="entry name" value="NAD(P)-binding Rossmann-like Domain"/>
    <property type="match status" value="1"/>
</dbReference>
<dbReference type="EMBL" id="FODJ01000001">
    <property type="protein sequence ID" value="SEN53616.1"/>
    <property type="molecule type" value="Genomic_DNA"/>
</dbReference>
<dbReference type="NCBIfam" id="NF002969">
    <property type="entry name" value="PRK03643.1"/>
    <property type="match status" value="1"/>
</dbReference>
<dbReference type="InterPro" id="IPR008927">
    <property type="entry name" value="6-PGluconate_DH-like_C_sf"/>
</dbReference>
<dbReference type="RefSeq" id="WP_342708145.1">
    <property type="nucleotide sequence ID" value="NZ_FODJ01000001.1"/>
</dbReference>
<dbReference type="AlphaFoldDB" id="A0A1H8HBI1"/>
<dbReference type="InterPro" id="IPR013328">
    <property type="entry name" value="6PGD_dom2"/>
</dbReference>
<dbReference type="PANTHER" id="PTHR30524:SF0">
    <property type="entry name" value="ALTRONATE OXIDOREDUCTASE-RELATED"/>
    <property type="match status" value="1"/>
</dbReference>
<dbReference type="InterPro" id="IPR013131">
    <property type="entry name" value="Mannitol_DH_N"/>
</dbReference>
<keyword evidence="7" id="KW-1185">Reference proteome</keyword>
<dbReference type="SUPFAM" id="SSF48179">
    <property type="entry name" value="6-phosphogluconate dehydrogenase C-terminal domain-like"/>
    <property type="match status" value="1"/>
</dbReference>
<dbReference type="GO" id="GO:0009026">
    <property type="term" value="F:tagaturonate reductase activity"/>
    <property type="evidence" value="ECO:0007669"/>
    <property type="project" value="TreeGrafter"/>
</dbReference>
<evidence type="ECO:0000256" key="2">
    <source>
        <dbReference type="ARBA" id="ARBA00023027"/>
    </source>
</evidence>
<feature type="domain" description="Mannitol dehydrogenase C-terminal" evidence="5">
    <location>
        <begin position="272"/>
        <end position="469"/>
    </location>
</feature>
<dbReference type="GO" id="GO:0019698">
    <property type="term" value="P:D-galacturonate catabolic process"/>
    <property type="evidence" value="ECO:0007669"/>
    <property type="project" value="TreeGrafter"/>
</dbReference>
<dbReference type="Pfam" id="PF01232">
    <property type="entry name" value="Mannitol_dh"/>
    <property type="match status" value="1"/>
</dbReference>
<protein>
    <submittedName>
        <fullName evidence="6">Tagaturonate reductase</fullName>
    </submittedName>
</protein>
<evidence type="ECO:0000259" key="4">
    <source>
        <dbReference type="Pfam" id="PF01232"/>
    </source>
</evidence>
<dbReference type="InterPro" id="IPR000669">
    <property type="entry name" value="Mannitol_DH"/>
</dbReference>
<dbReference type="STRING" id="872970.SAMN04488134_101303"/>
<evidence type="ECO:0000256" key="1">
    <source>
        <dbReference type="ARBA" id="ARBA00023002"/>
    </source>
</evidence>
<dbReference type="GO" id="GO:0008926">
    <property type="term" value="F:mannitol-1-phosphate 5-dehydrogenase activity"/>
    <property type="evidence" value="ECO:0007669"/>
    <property type="project" value="UniProtKB-EC"/>
</dbReference>
<evidence type="ECO:0000313" key="6">
    <source>
        <dbReference type="EMBL" id="SEN53616.1"/>
    </source>
</evidence>
<dbReference type="InterPro" id="IPR036291">
    <property type="entry name" value="NAD(P)-bd_dom_sf"/>
</dbReference>
<feature type="domain" description="Mannitol dehydrogenase N-terminal" evidence="4">
    <location>
        <begin position="17"/>
        <end position="252"/>
    </location>
</feature>
<gene>
    <name evidence="6" type="ORF">SAMN04488134_101303</name>
</gene>
<evidence type="ECO:0000256" key="3">
    <source>
        <dbReference type="ARBA" id="ARBA00048615"/>
    </source>
</evidence>
<dbReference type="Pfam" id="PF08125">
    <property type="entry name" value="Mannitol_dh_C"/>
    <property type="match status" value="1"/>
</dbReference>
<dbReference type="GO" id="GO:0019592">
    <property type="term" value="P:mannitol catabolic process"/>
    <property type="evidence" value="ECO:0007669"/>
    <property type="project" value="TreeGrafter"/>
</dbReference>
<accession>A0A1H8HBI1</accession>
<reference evidence="6 7" key="1">
    <citation type="submission" date="2016-10" db="EMBL/GenBank/DDBJ databases">
        <authorList>
            <person name="de Groot N.N."/>
        </authorList>
    </citation>
    <scope>NUCLEOTIDE SEQUENCE [LARGE SCALE GENOMIC DNA]</scope>
    <source>
        <strain evidence="6 7">CGMCC 1.10434</strain>
    </source>
</reference>
<dbReference type="InterPro" id="IPR013118">
    <property type="entry name" value="Mannitol_DH_C"/>
</dbReference>
<organism evidence="6 7">
    <name type="scientific">Amphibacillus marinus</name>
    <dbReference type="NCBI Taxonomy" id="872970"/>
    <lineage>
        <taxon>Bacteria</taxon>
        <taxon>Bacillati</taxon>
        <taxon>Bacillota</taxon>
        <taxon>Bacilli</taxon>
        <taxon>Bacillales</taxon>
        <taxon>Bacillaceae</taxon>
        <taxon>Amphibacillus</taxon>
    </lineage>
</organism>
<evidence type="ECO:0000313" key="7">
    <source>
        <dbReference type="Proteomes" id="UP000199300"/>
    </source>
</evidence>
<name>A0A1H8HBI1_9BACI</name>
<dbReference type="GO" id="GO:0005829">
    <property type="term" value="C:cytosol"/>
    <property type="evidence" value="ECO:0007669"/>
    <property type="project" value="TreeGrafter"/>
</dbReference>
<evidence type="ECO:0000259" key="5">
    <source>
        <dbReference type="Pfam" id="PF08125"/>
    </source>
</evidence>
<dbReference type="PRINTS" id="PR00084">
    <property type="entry name" value="MTLDHDRGNASE"/>
</dbReference>
<keyword evidence="1" id="KW-0560">Oxidoreductase</keyword>
<dbReference type="Gene3D" id="1.10.1040.10">
    <property type="entry name" value="N-(1-d-carboxylethyl)-l-norvaline Dehydrogenase, domain 2"/>
    <property type="match status" value="1"/>
</dbReference>
<dbReference type="SUPFAM" id="SSF51735">
    <property type="entry name" value="NAD(P)-binding Rossmann-fold domains"/>
    <property type="match status" value="1"/>
</dbReference>
<sequence length="488" mass="55921">MERLSKQIVDKNSYSEKVVQFGEGNFLRAFVDWQIDVMNKADLFNGSIVVVQPIEHGLTELLDQQDGLYTLILEGIKEGKAVREKEIINSISRTINPYQDKEAFFALAKQPELAFVFSNTTEAGIVFEETDIQTDRLPRTFPGKLTAFLYERYLHFHADMTKGLAIIPCELIDRNGDQLKACIEKYIDLWALPAAFLDWLNHANQFCCSLVDRIVPGYPRDQATKIEHELGYHDQLMVVAEHYHLWVIEGDAELAAKFPANQIGLNTLFVEDLAPYRTRKVHILNGSHTALTPIAYLMGLNTVEEAIKNEKISQFLKQMINEEVIPSLPYDQSDLKAYTETVLERFENPYLKHQLMSIALNSVSKFATRDLPILLRYYEKTGALPEKLVFALAALLYFYDGKRGNETIALNDDPEILERFQKWWKTYDGSLESAHYLVSHALRKTKWWGQDLTKLEGLVKQVAEHLMRIDTNGIALALDHILEVKDHA</sequence>
<comment type="catalytic activity">
    <reaction evidence="3">
        <text>D-mannitol 1-phosphate + NAD(+) = beta-D-fructose 6-phosphate + NADH + H(+)</text>
        <dbReference type="Rhea" id="RHEA:19661"/>
        <dbReference type="ChEBI" id="CHEBI:15378"/>
        <dbReference type="ChEBI" id="CHEBI:57540"/>
        <dbReference type="ChEBI" id="CHEBI:57634"/>
        <dbReference type="ChEBI" id="CHEBI:57945"/>
        <dbReference type="ChEBI" id="CHEBI:61381"/>
        <dbReference type="EC" id="1.1.1.17"/>
    </reaction>
</comment>
<keyword evidence="2" id="KW-0520">NAD</keyword>
<dbReference type="PANTHER" id="PTHR30524">
    <property type="entry name" value="MANNITOL-1-PHOSPHATE 5-DEHYDROGENASE"/>
    <property type="match status" value="1"/>
</dbReference>
<dbReference type="Proteomes" id="UP000199300">
    <property type="component" value="Unassembled WGS sequence"/>
</dbReference>
<proteinExistence type="predicted"/>